<dbReference type="Pfam" id="PF05879">
    <property type="entry name" value="RHD3_GTPase"/>
    <property type="match status" value="1"/>
</dbReference>
<gene>
    <name evidence="10" type="ORF">THASP1DRAFT_5565</name>
</gene>
<evidence type="ECO:0000256" key="8">
    <source>
        <dbReference type="PROSITE-ProRule" id="PRU01052"/>
    </source>
</evidence>
<dbReference type="Pfam" id="PF20428">
    <property type="entry name" value="Sey1_3HB"/>
    <property type="match status" value="1"/>
</dbReference>
<evidence type="ECO:0000256" key="4">
    <source>
        <dbReference type="ARBA" id="ARBA00022824"/>
    </source>
</evidence>
<keyword evidence="7" id="KW-0472">Membrane</keyword>
<feature type="non-terminal residue" evidence="10">
    <location>
        <position position="337"/>
    </location>
</feature>
<dbReference type="AlphaFoldDB" id="A0A4P9XMK7"/>
<keyword evidence="5" id="KW-1133">Transmembrane helix</keyword>
<dbReference type="PANTHER" id="PTHR45923">
    <property type="entry name" value="PROTEIN SEY1"/>
    <property type="match status" value="1"/>
</dbReference>
<keyword evidence="4" id="KW-0256">Endoplasmic reticulum</keyword>
<dbReference type="PANTHER" id="PTHR45923:SF2">
    <property type="entry name" value="PROTEIN SEY1"/>
    <property type="match status" value="1"/>
</dbReference>
<dbReference type="Gene3D" id="3.40.50.300">
    <property type="entry name" value="P-loop containing nucleotide triphosphate hydrolases"/>
    <property type="match status" value="1"/>
</dbReference>
<dbReference type="OrthoDB" id="1597724at2759"/>
<dbReference type="GO" id="GO:0005525">
    <property type="term" value="F:GTP binding"/>
    <property type="evidence" value="ECO:0007669"/>
    <property type="project" value="UniProtKB-KW"/>
</dbReference>
<evidence type="ECO:0000256" key="3">
    <source>
        <dbReference type="ARBA" id="ARBA00022801"/>
    </source>
</evidence>
<evidence type="ECO:0000256" key="2">
    <source>
        <dbReference type="ARBA" id="ARBA00022741"/>
    </source>
</evidence>
<keyword evidence="11" id="KW-1185">Reference proteome</keyword>
<name>A0A4P9XMK7_9FUNG</name>
<accession>A0A4P9XMK7</accession>
<dbReference type="GO" id="GO:0005783">
    <property type="term" value="C:endoplasmic reticulum"/>
    <property type="evidence" value="ECO:0007669"/>
    <property type="project" value="TreeGrafter"/>
</dbReference>
<dbReference type="InterPro" id="IPR030386">
    <property type="entry name" value="G_GB1_RHD3_dom"/>
</dbReference>
<reference evidence="11" key="1">
    <citation type="journal article" date="2018" name="Nat. Microbiol.">
        <title>Leveraging single-cell genomics to expand the fungal tree of life.</title>
        <authorList>
            <person name="Ahrendt S.R."/>
            <person name="Quandt C.A."/>
            <person name="Ciobanu D."/>
            <person name="Clum A."/>
            <person name="Salamov A."/>
            <person name="Andreopoulos B."/>
            <person name="Cheng J.F."/>
            <person name="Woyke T."/>
            <person name="Pelin A."/>
            <person name="Henrissat B."/>
            <person name="Reynolds N.K."/>
            <person name="Benny G.L."/>
            <person name="Smith M.E."/>
            <person name="James T.Y."/>
            <person name="Grigoriev I.V."/>
        </authorList>
    </citation>
    <scope>NUCLEOTIDE SEQUENCE [LARGE SCALE GENOMIC DNA]</scope>
    <source>
        <strain evidence="11">RSA 1356</strain>
    </source>
</reference>
<dbReference type="InterPro" id="IPR046758">
    <property type="entry name" value="Sey1/RHD3-like_3HB"/>
</dbReference>
<dbReference type="PROSITE" id="PS51715">
    <property type="entry name" value="G_GB1_RHD3"/>
    <property type="match status" value="1"/>
</dbReference>
<evidence type="ECO:0000259" key="9">
    <source>
        <dbReference type="PROSITE" id="PS51715"/>
    </source>
</evidence>
<protein>
    <submittedName>
        <fullName evidence="10">RHD3/Sey1</fullName>
    </submittedName>
</protein>
<organism evidence="10 11">
    <name type="scientific">Thamnocephalis sphaerospora</name>
    <dbReference type="NCBI Taxonomy" id="78915"/>
    <lineage>
        <taxon>Eukaryota</taxon>
        <taxon>Fungi</taxon>
        <taxon>Fungi incertae sedis</taxon>
        <taxon>Zoopagomycota</taxon>
        <taxon>Zoopagomycotina</taxon>
        <taxon>Zoopagomycetes</taxon>
        <taxon>Zoopagales</taxon>
        <taxon>Sigmoideomycetaceae</taxon>
        <taxon>Thamnocephalis</taxon>
    </lineage>
</organism>
<dbReference type="GO" id="GO:0016320">
    <property type="term" value="P:endoplasmic reticulum membrane fusion"/>
    <property type="evidence" value="ECO:0007669"/>
    <property type="project" value="TreeGrafter"/>
</dbReference>
<dbReference type="GO" id="GO:0003924">
    <property type="term" value="F:GTPase activity"/>
    <property type="evidence" value="ECO:0007669"/>
    <property type="project" value="TreeGrafter"/>
</dbReference>
<evidence type="ECO:0000256" key="1">
    <source>
        <dbReference type="ARBA" id="ARBA00022692"/>
    </source>
</evidence>
<evidence type="ECO:0000256" key="7">
    <source>
        <dbReference type="ARBA" id="ARBA00023136"/>
    </source>
</evidence>
<evidence type="ECO:0000256" key="5">
    <source>
        <dbReference type="ARBA" id="ARBA00022989"/>
    </source>
</evidence>
<keyword evidence="1" id="KW-0812">Transmembrane</keyword>
<feature type="non-terminal residue" evidence="10">
    <location>
        <position position="1"/>
    </location>
</feature>
<dbReference type="InterPro" id="IPR027417">
    <property type="entry name" value="P-loop_NTPase"/>
</dbReference>
<evidence type="ECO:0000313" key="11">
    <source>
        <dbReference type="Proteomes" id="UP000271241"/>
    </source>
</evidence>
<sequence>IGTLLNALFGTNFSVMNTSGRQQTTKGIWMGKCTGHNILVMDVEGVDGQERGDDKTVERRSALFSLAIADVLVINMPETMINLQNGANVDLLRTVFEAHLRLFKNSENRKTQLLFVIRDYTKRVSLDSHQSSFQKTMDGIWSGISKPQDMESSHFADFFSCTFVALSPEPFQAVEFYDEVDQLRSRFTDKSNDSYMFRLHSRPCAPADALKDYMSSIWNAILADRDLDMPSQQRLLAEYRCREAYAIAESNFGVEMDDIAAEVDGGEIVDDLGAQMKRIFDNALDTFDAKVKHYDAEIYLQKREDLEKEICKRLKYIVLKQLDALFFQSLDTFEEKL</sequence>
<dbReference type="EMBL" id="KZ992762">
    <property type="protein sequence ID" value="RKP07125.1"/>
    <property type="molecule type" value="Genomic_DNA"/>
</dbReference>
<comment type="similarity">
    <text evidence="8">Belongs to the TRAFAC class dynamin-like GTPase superfamily. GB1/RHD3 GTPase family.</text>
</comment>
<evidence type="ECO:0000256" key="6">
    <source>
        <dbReference type="ARBA" id="ARBA00023134"/>
    </source>
</evidence>
<dbReference type="InterPro" id="IPR008803">
    <property type="entry name" value="RHD3/Sey1"/>
</dbReference>
<feature type="domain" description="GB1/RHD3-type G" evidence="9">
    <location>
        <begin position="1"/>
        <end position="222"/>
    </location>
</feature>
<dbReference type="SUPFAM" id="SSF52540">
    <property type="entry name" value="P-loop containing nucleoside triphosphate hydrolases"/>
    <property type="match status" value="1"/>
</dbReference>
<keyword evidence="6" id="KW-0342">GTP-binding</keyword>
<proteinExistence type="inferred from homology"/>
<keyword evidence="3" id="KW-0378">Hydrolase</keyword>
<evidence type="ECO:0000313" key="10">
    <source>
        <dbReference type="EMBL" id="RKP07125.1"/>
    </source>
</evidence>
<dbReference type="Proteomes" id="UP000271241">
    <property type="component" value="Unassembled WGS sequence"/>
</dbReference>
<keyword evidence="2" id="KW-0547">Nucleotide-binding</keyword>